<proteinExistence type="predicted"/>
<evidence type="ECO:0000313" key="2">
    <source>
        <dbReference type="Proteomes" id="UP000077667"/>
    </source>
</evidence>
<dbReference type="STRING" id="1176587.A8C56_18550"/>
<dbReference type="Proteomes" id="UP000077667">
    <property type="component" value="Chromosome"/>
</dbReference>
<organism evidence="1 2">
    <name type="scientific">Niabella ginsenosidivorans</name>
    <dbReference type="NCBI Taxonomy" id="1176587"/>
    <lineage>
        <taxon>Bacteria</taxon>
        <taxon>Pseudomonadati</taxon>
        <taxon>Bacteroidota</taxon>
        <taxon>Chitinophagia</taxon>
        <taxon>Chitinophagales</taxon>
        <taxon>Chitinophagaceae</taxon>
        <taxon>Niabella</taxon>
    </lineage>
</organism>
<gene>
    <name evidence="1" type="ORF">A8C56_18550</name>
</gene>
<protein>
    <submittedName>
        <fullName evidence="1">Uncharacterized protein</fullName>
    </submittedName>
</protein>
<accession>A0A1A9I7M6</accession>
<name>A0A1A9I7M6_9BACT</name>
<dbReference type="EMBL" id="CP015772">
    <property type="protein sequence ID" value="ANH82710.1"/>
    <property type="molecule type" value="Genomic_DNA"/>
</dbReference>
<dbReference type="KEGG" id="nia:A8C56_18550"/>
<sequence>MLYMGGVYARLKVIEQEDGGKSIGANQRVPFVMLNLFQHLKWRLIVCPFVGCCAPALRRLQKL</sequence>
<dbReference type="AlphaFoldDB" id="A0A1A9I7M6"/>
<evidence type="ECO:0000313" key="1">
    <source>
        <dbReference type="EMBL" id="ANH82710.1"/>
    </source>
</evidence>
<reference evidence="1 2" key="1">
    <citation type="submission" date="2016-05" db="EMBL/GenBank/DDBJ databases">
        <title>Niabella ginsenosidivorans BS26 whole genome sequencing.</title>
        <authorList>
            <person name="Im W.T."/>
            <person name="Siddiqi M.Z."/>
        </authorList>
    </citation>
    <scope>NUCLEOTIDE SEQUENCE [LARGE SCALE GENOMIC DNA]</scope>
    <source>
        <strain evidence="1 2">BS26</strain>
    </source>
</reference>
<keyword evidence="2" id="KW-1185">Reference proteome</keyword>